<dbReference type="GO" id="GO:0043709">
    <property type="term" value="P:cell adhesion involved in single-species biofilm formation"/>
    <property type="evidence" value="ECO:0007669"/>
    <property type="project" value="TreeGrafter"/>
</dbReference>
<dbReference type="PANTHER" id="PTHR45138:SF9">
    <property type="entry name" value="DIGUANYLATE CYCLASE DGCM-RELATED"/>
    <property type="match status" value="1"/>
</dbReference>
<dbReference type="GO" id="GO:0052621">
    <property type="term" value="F:diguanylate cyclase activity"/>
    <property type="evidence" value="ECO:0007669"/>
    <property type="project" value="TreeGrafter"/>
</dbReference>
<sequence length="222" mass="23746">MSAHIPLIAALVAAVLAGRATAWLQLRRLRSALADATWRAHHDPLTGLLNRAGLATAHAIWCEDDEPMILAVVDLDRFKAVNDTYGHQAGDDVLIEVADRIETAAGRNGGIAARLGGDEFAVLLPVRPEIGEAVHDIVRSISATPIALTVDGAPITLTCSGRAGTCWGEPSDQLGTLLHRADVALYHVKRTHLPYDIYAPSMTVPAGLPRRGPRLRDRKTAA</sequence>
<dbReference type="Gene3D" id="3.30.70.270">
    <property type="match status" value="1"/>
</dbReference>
<gene>
    <name evidence="2" type="ORF">F4553_008029</name>
</gene>
<dbReference type="SUPFAM" id="SSF55073">
    <property type="entry name" value="Nucleotide cyclase"/>
    <property type="match status" value="1"/>
</dbReference>
<evidence type="ECO:0000259" key="1">
    <source>
        <dbReference type="PROSITE" id="PS50887"/>
    </source>
</evidence>
<dbReference type="EMBL" id="JACHMN010000003">
    <property type="protein sequence ID" value="MBB5874595.1"/>
    <property type="molecule type" value="Genomic_DNA"/>
</dbReference>
<organism evidence="2 3">
    <name type="scientific">Allocatelliglobosispora scoriae</name>
    <dbReference type="NCBI Taxonomy" id="643052"/>
    <lineage>
        <taxon>Bacteria</taxon>
        <taxon>Bacillati</taxon>
        <taxon>Actinomycetota</taxon>
        <taxon>Actinomycetes</taxon>
        <taxon>Micromonosporales</taxon>
        <taxon>Micromonosporaceae</taxon>
        <taxon>Allocatelliglobosispora</taxon>
    </lineage>
</organism>
<dbReference type="InterPro" id="IPR050469">
    <property type="entry name" value="Diguanylate_Cyclase"/>
</dbReference>
<dbReference type="GO" id="GO:1902201">
    <property type="term" value="P:negative regulation of bacterial-type flagellum-dependent cell motility"/>
    <property type="evidence" value="ECO:0007669"/>
    <property type="project" value="TreeGrafter"/>
</dbReference>
<proteinExistence type="predicted"/>
<keyword evidence="3" id="KW-1185">Reference proteome</keyword>
<evidence type="ECO:0000313" key="3">
    <source>
        <dbReference type="Proteomes" id="UP000587527"/>
    </source>
</evidence>
<feature type="domain" description="GGDEF" evidence="1">
    <location>
        <begin position="66"/>
        <end position="200"/>
    </location>
</feature>
<dbReference type="AlphaFoldDB" id="A0A841C3Y2"/>
<dbReference type="SMART" id="SM00267">
    <property type="entry name" value="GGDEF"/>
    <property type="match status" value="1"/>
</dbReference>
<dbReference type="Pfam" id="PF00990">
    <property type="entry name" value="GGDEF"/>
    <property type="match status" value="1"/>
</dbReference>
<dbReference type="GO" id="GO:0005886">
    <property type="term" value="C:plasma membrane"/>
    <property type="evidence" value="ECO:0007669"/>
    <property type="project" value="TreeGrafter"/>
</dbReference>
<dbReference type="InterPro" id="IPR029787">
    <property type="entry name" value="Nucleotide_cyclase"/>
</dbReference>
<dbReference type="PANTHER" id="PTHR45138">
    <property type="entry name" value="REGULATORY COMPONENTS OF SENSORY TRANSDUCTION SYSTEM"/>
    <property type="match status" value="1"/>
</dbReference>
<dbReference type="PROSITE" id="PS50887">
    <property type="entry name" value="GGDEF"/>
    <property type="match status" value="1"/>
</dbReference>
<reference evidence="2 3" key="1">
    <citation type="submission" date="2020-08" db="EMBL/GenBank/DDBJ databases">
        <title>Sequencing the genomes of 1000 actinobacteria strains.</title>
        <authorList>
            <person name="Klenk H.-P."/>
        </authorList>
    </citation>
    <scope>NUCLEOTIDE SEQUENCE [LARGE SCALE GENOMIC DNA]</scope>
    <source>
        <strain evidence="2 3">DSM 45362</strain>
    </source>
</reference>
<dbReference type="RefSeq" id="WP_184846831.1">
    <property type="nucleotide sequence ID" value="NZ_JACHMN010000003.1"/>
</dbReference>
<evidence type="ECO:0000313" key="2">
    <source>
        <dbReference type="EMBL" id="MBB5874595.1"/>
    </source>
</evidence>
<dbReference type="InterPro" id="IPR000160">
    <property type="entry name" value="GGDEF_dom"/>
</dbReference>
<dbReference type="InterPro" id="IPR043128">
    <property type="entry name" value="Rev_trsase/Diguanyl_cyclase"/>
</dbReference>
<comment type="caution">
    <text evidence="2">The sequence shown here is derived from an EMBL/GenBank/DDBJ whole genome shotgun (WGS) entry which is preliminary data.</text>
</comment>
<protein>
    <submittedName>
        <fullName evidence="2">Diguanylate cyclase (GGDEF)-like protein</fullName>
    </submittedName>
</protein>
<accession>A0A841C3Y2</accession>
<name>A0A841C3Y2_9ACTN</name>
<dbReference type="Proteomes" id="UP000587527">
    <property type="component" value="Unassembled WGS sequence"/>
</dbReference>
<dbReference type="CDD" id="cd01949">
    <property type="entry name" value="GGDEF"/>
    <property type="match status" value="1"/>
</dbReference>
<dbReference type="NCBIfam" id="TIGR00254">
    <property type="entry name" value="GGDEF"/>
    <property type="match status" value="1"/>
</dbReference>